<evidence type="ECO:0000313" key="3">
    <source>
        <dbReference type="EMBL" id="KAL3426567.1"/>
    </source>
</evidence>
<dbReference type="Gene3D" id="1.10.167.10">
    <property type="entry name" value="Regulator of G-protein Signalling 4, domain 2"/>
    <property type="match status" value="1"/>
</dbReference>
<keyword evidence="4" id="KW-1185">Reference proteome</keyword>
<feature type="transmembrane region" description="Helical" evidence="2">
    <location>
        <begin position="298"/>
        <end position="320"/>
    </location>
</feature>
<dbReference type="Proteomes" id="UP001629113">
    <property type="component" value="Unassembled WGS sequence"/>
</dbReference>
<accession>A0ABR4PT77</accession>
<dbReference type="EMBL" id="JBFCZG010000001">
    <property type="protein sequence ID" value="KAL3426567.1"/>
    <property type="molecule type" value="Genomic_DNA"/>
</dbReference>
<keyword evidence="2" id="KW-1133">Transmembrane helix</keyword>
<keyword evidence="2" id="KW-0812">Transmembrane</keyword>
<comment type="caution">
    <text evidence="3">The sequence shown here is derived from an EMBL/GenBank/DDBJ whole genome shotgun (WGS) entry which is preliminary data.</text>
</comment>
<feature type="region of interest" description="Disordered" evidence="1">
    <location>
        <begin position="14"/>
        <end position="34"/>
    </location>
</feature>
<feature type="compositionally biased region" description="Polar residues" evidence="1">
    <location>
        <begin position="167"/>
        <end position="176"/>
    </location>
</feature>
<reference evidence="3 4" key="1">
    <citation type="submission" date="2024-06" db="EMBL/GenBank/DDBJ databases">
        <title>Complete genome of Phlyctema vagabunda strain 19-DSS-EL-015.</title>
        <authorList>
            <person name="Fiorenzani C."/>
        </authorList>
    </citation>
    <scope>NUCLEOTIDE SEQUENCE [LARGE SCALE GENOMIC DNA]</scope>
    <source>
        <strain evidence="3 4">19-DSS-EL-015</strain>
    </source>
</reference>
<sequence>MVYSLTYRRPAHVPGYTSTEATDSDAGSQSTGSERVTVAGIPDALSFDRIINGGTCPPCTTRDFMNYLLHIERAPENLQFFLWHRDYTLRFNEASPSETALAPEWTRMDQEKALQEAQAQATAKKALLRKSAGPANEIFKGTNFASNTKVTIVEKQDPFATPPRTAENGSTRNVNNPWDEMSMPGTKARSTFSSSQPDSHHTVAAEAFQAAGLNKPFTIQPFREEVDRVIVTYIADGAPRELNLSSRERYAVLRALEYTTHPSAFQAVQKTIELSLRNQAHKNFVRWSICNGNRPRVIFARGLGVGLIVMGIVAGILVTLSGVSRAWRVLPLILDIFGVATLIAAYKGMCVVLHGMHHRHLRPWELFENHDDEYKLRDSMETFGSRYSYEDEPWVIKYDKRNIVRKVFDRETWIEEPALRQIQDTIFIQAMLGAVVVGAIITGILVAIPKENYLSF</sequence>
<evidence type="ECO:0000256" key="2">
    <source>
        <dbReference type="SAM" id="Phobius"/>
    </source>
</evidence>
<protein>
    <recommendedName>
        <fullName evidence="5">RGS domain-containing protein</fullName>
    </recommendedName>
</protein>
<dbReference type="SUPFAM" id="SSF48097">
    <property type="entry name" value="Regulator of G-protein signaling, RGS"/>
    <property type="match status" value="1"/>
</dbReference>
<dbReference type="PANTHER" id="PTHR39466">
    <property type="entry name" value="RGS DOMAIN-CONTAINING PROTEIN"/>
    <property type="match status" value="1"/>
</dbReference>
<keyword evidence="2" id="KW-0472">Membrane</keyword>
<proteinExistence type="predicted"/>
<feature type="region of interest" description="Disordered" evidence="1">
    <location>
        <begin position="159"/>
        <end position="179"/>
    </location>
</feature>
<feature type="compositionally biased region" description="Polar residues" evidence="1">
    <location>
        <begin position="16"/>
        <end position="34"/>
    </location>
</feature>
<evidence type="ECO:0000313" key="4">
    <source>
        <dbReference type="Proteomes" id="UP001629113"/>
    </source>
</evidence>
<dbReference type="InterPro" id="IPR036305">
    <property type="entry name" value="RGS_sf"/>
</dbReference>
<dbReference type="PANTHER" id="PTHR39466:SF1">
    <property type="entry name" value="RGS DOMAIN-CONTAINING PROTEIN"/>
    <property type="match status" value="1"/>
</dbReference>
<feature type="transmembrane region" description="Helical" evidence="2">
    <location>
        <begin position="332"/>
        <end position="356"/>
    </location>
</feature>
<evidence type="ECO:0000256" key="1">
    <source>
        <dbReference type="SAM" id="MobiDB-lite"/>
    </source>
</evidence>
<evidence type="ECO:0008006" key="5">
    <source>
        <dbReference type="Google" id="ProtNLM"/>
    </source>
</evidence>
<organism evidence="3 4">
    <name type="scientific">Phlyctema vagabunda</name>
    <dbReference type="NCBI Taxonomy" id="108571"/>
    <lineage>
        <taxon>Eukaryota</taxon>
        <taxon>Fungi</taxon>
        <taxon>Dikarya</taxon>
        <taxon>Ascomycota</taxon>
        <taxon>Pezizomycotina</taxon>
        <taxon>Leotiomycetes</taxon>
        <taxon>Helotiales</taxon>
        <taxon>Dermateaceae</taxon>
        <taxon>Phlyctema</taxon>
    </lineage>
</organism>
<feature type="transmembrane region" description="Helical" evidence="2">
    <location>
        <begin position="426"/>
        <end position="448"/>
    </location>
</feature>
<gene>
    <name evidence="3" type="ORF">PVAG01_00076</name>
</gene>
<name>A0ABR4PT77_9HELO</name>
<dbReference type="InterPro" id="IPR044926">
    <property type="entry name" value="RGS_subdomain_2"/>
</dbReference>